<sequence>MLICQRRKQQPWWIEGLGNVPVVGDWRGLEKTGEDRKRLERTGKDRKGLERAGESQKEPERARESWRGLTGVGNIALVDGCWQDCRRGKKMMKRKNQEVEKGNKNFL</sequence>
<name>A0ACD1H7J7_9EURO</name>
<proteinExistence type="predicted"/>
<accession>A0ACD1H7J7</accession>
<protein>
    <submittedName>
        <fullName evidence="1">Uncharacterized protein</fullName>
    </submittedName>
</protein>
<reference evidence="1" key="1">
    <citation type="submission" date="2018-02" db="EMBL/GenBank/DDBJ databases">
        <title>The genomes of Aspergillus section Nigri reveals drivers in fungal speciation.</title>
        <authorList>
            <consortium name="DOE Joint Genome Institute"/>
            <person name="Vesth T.C."/>
            <person name="Nybo J."/>
            <person name="Theobald S."/>
            <person name="Brandl J."/>
            <person name="Frisvad J.C."/>
            <person name="Nielsen K.F."/>
            <person name="Lyhne E.K."/>
            <person name="Kogle M.E."/>
            <person name="Kuo A."/>
            <person name="Riley R."/>
            <person name="Clum A."/>
            <person name="Nolan M."/>
            <person name="Lipzen A."/>
            <person name="Salamov A."/>
            <person name="Henrissat B."/>
            <person name="Wiebenga A."/>
            <person name="De vries R.P."/>
            <person name="Grigoriev I.V."/>
            <person name="Mortensen U.H."/>
            <person name="Andersen M.R."/>
            <person name="Baker S.E."/>
        </authorList>
    </citation>
    <scope>NUCLEOTIDE SEQUENCE</scope>
    <source>
        <strain evidence="1">CBS 121060</strain>
    </source>
</reference>
<dbReference type="EMBL" id="KZ824960">
    <property type="protein sequence ID" value="RAH69382.1"/>
    <property type="molecule type" value="Genomic_DNA"/>
</dbReference>
<organism evidence="1 2">
    <name type="scientific">Aspergillus aculeatinus CBS 121060</name>
    <dbReference type="NCBI Taxonomy" id="1448322"/>
    <lineage>
        <taxon>Eukaryota</taxon>
        <taxon>Fungi</taxon>
        <taxon>Dikarya</taxon>
        <taxon>Ascomycota</taxon>
        <taxon>Pezizomycotina</taxon>
        <taxon>Eurotiomycetes</taxon>
        <taxon>Eurotiomycetidae</taxon>
        <taxon>Eurotiales</taxon>
        <taxon>Aspergillaceae</taxon>
        <taxon>Aspergillus</taxon>
        <taxon>Aspergillus subgen. Circumdati</taxon>
    </lineage>
</organism>
<gene>
    <name evidence="1" type="ORF">BO66DRAFT_392386</name>
</gene>
<evidence type="ECO:0000313" key="1">
    <source>
        <dbReference type="EMBL" id="RAH69382.1"/>
    </source>
</evidence>
<evidence type="ECO:0000313" key="2">
    <source>
        <dbReference type="Proteomes" id="UP000249661"/>
    </source>
</evidence>
<dbReference type="Proteomes" id="UP000249661">
    <property type="component" value="Unassembled WGS sequence"/>
</dbReference>
<keyword evidence="2" id="KW-1185">Reference proteome</keyword>